<dbReference type="PROSITE" id="PS51257">
    <property type="entry name" value="PROKAR_LIPOPROTEIN"/>
    <property type="match status" value="1"/>
</dbReference>
<proteinExistence type="predicted"/>
<accession>A0ABR9UZL2</accession>
<dbReference type="Proteomes" id="UP000651156">
    <property type="component" value="Unassembled WGS sequence"/>
</dbReference>
<gene>
    <name evidence="1" type="ORF">IQ230_26100</name>
</gene>
<dbReference type="EMBL" id="JADEWN010000133">
    <property type="protein sequence ID" value="MBE9193716.1"/>
    <property type="molecule type" value="Genomic_DNA"/>
</dbReference>
<keyword evidence="2" id="KW-1185">Reference proteome</keyword>
<evidence type="ECO:0008006" key="3">
    <source>
        <dbReference type="Google" id="ProtNLM"/>
    </source>
</evidence>
<name>A0ABR9UZL2_9CHRO</name>
<evidence type="ECO:0000313" key="1">
    <source>
        <dbReference type="EMBL" id="MBE9193716.1"/>
    </source>
</evidence>
<dbReference type="RefSeq" id="WP_193935079.1">
    <property type="nucleotide sequence ID" value="NZ_CAWPMZ010000049.1"/>
</dbReference>
<reference evidence="1 2" key="1">
    <citation type="submission" date="2020-10" db="EMBL/GenBank/DDBJ databases">
        <authorList>
            <person name="Castelo-Branco R."/>
            <person name="Eusebio N."/>
            <person name="Adriana R."/>
            <person name="Vieira A."/>
            <person name="Brugerolle De Fraissinette N."/>
            <person name="Rezende De Castro R."/>
            <person name="Schneider M.P."/>
            <person name="Vasconcelos V."/>
            <person name="Leao P.N."/>
        </authorList>
    </citation>
    <scope>NUCLEOTIDE SEQUENCE [LARGE SCALE GENOMIC DNA]</scope>
    <source>
        <strain evidence="1 2">LEGE 06123</strain>
    </source>
</reference>
<evidence type="ECO:0000313" key="2">
    <source>
        <dbReference type="Proteomes" id="UP000651156"/>
    </source>
</evidence>
<comment type="caution">
    <text evidence="1">The sequence shown here is derived from an EMBL/GenBank/DDBJ whole genome shotgun (WGS) entry which is preliminary data.</text>
</comment>
<protein>
    <recommendedName>
        <fullName evidence="3">Transposase</fullName>
    </recommendedName>
</protein>
<sequence>MTKQAYTTIWCAIAFTLACKELSRRTGVAAADWHSELRRRAFDKLNRLSDNELVKYISDNFGE</sequence>
<organism evidence="1 2">
    <name type="scientific">Gloeocapsopsis crepidinum LEGE 06123</name>
    <dbReference type="NCBI Taxonomy" id="588587"/>
    <lineage>
        <taxon>Bacteria</taxon>
        <taxon>Bacillati</taxon>
        <taxon>Cyanobacteriota</taxon>
        <taxon>Cyanophyceae</taxon>
        <taxon>Oscillatoriophycideae</taxon>
        <taxon>Chroococcales</taxon>
        <taxon>Chroococcaceae</taxon>
        <taxon>Gloeocapsopsis</taxon>
    </lineage>
</organism>